<sequence>MNIKESMDEVITLSSGRLRGIRQAESETISWLGIPYAKPPVDKLRWKAPREVEPWEGILPVLDFNHNSVQVFQGVPNGSEDCLYLNVWRPDHTGINLPVFVFLHGGGNTSGSGRDFQGGMLARETNCIVITLNYRLGAMGFFRHPALRNGDPFDDSGNYGLLDILHALKWVQKNIVSFGGDPGNVTLAGQSAGARNALAAYLSPLGKGLFHKLFVLSGGLTTVTSEQGEAKAFDILCELLWRTGVVKSKDDALDWISKQSADSIADFLYHQDASKFADAIGETGLRMTAFPHLFEDGTVIPRGGFDHFKNSEQTCLPVVLGSTASEFSVFALMDPYFLPQIQAGQLAENMEKNVLYEAAVQYGSELYAAFNVEQVAEEFMDAIPKIPIFAYRFGWGLHDGVIDPSLRFLIGASHGADLPFYTGDFSFVEQNFPKGTITENNEPGRRALTTIMRGYLGRFLYSGDPNGEGLPTWKRWTISPQSNEILSLGASKEEAIVQSHPKLSMNEILSRMDHDARLSAEQRSWLKTQLFAGRFFCNC</sequence>
<accession>A0ABV8SFW8</accession>
<dbReference type="PROSITE" id="PS00122">
    <property type="entry name" value="CARBOXYLESTERASE_B_1"/>
    <property type="match status" value="1"/>
</dbReference>
<organism evidence="5 6">
    <name type="scientific">Cohnella boryungensis</name>
    <dbReference type="NCBI Taxonomy" id="768479"/>
    <lineage>
        <taxon>Bacteria</taxon>
        <taxon>Bacillati</taxon>
        <taxon>Bacillota</taxon>
        <taxon>Bacilli</taxon>
        <taxon>Bacillales</taxon>
        <taxon>Paenibacillaceae</taxon>
        <taxon>Cohnella</taxon>
    </lineage>
</organism>
<dbReference type="Pfam" id="PF00135">
    <property type="entry name" value="COesterase"/>
    <property type="match status" value="1"/>
</dbReference>
<keyword evidence="6" id="KW-1185">Reference proteome</keyword>
<dbReference type="EMBL" id="JBHSED010000058">
    <property type="protein sequence ID" value="MFC4306418.1"/>
    <property type="molecule type" value="Genomic_DNA"/>
</dbReference>
<evidence type="ECO:0000256" key="3">
    <source>
        <dbReference type="RuleBase" id="RU361235"/>
    </source>
</evidence>
<dbReference type="RefSeq" id="WP_204605085.1">
    <property type="nucleotide sequence ID" value="NZ_JBHSED010000058.1"/>
</dbReference>
<dbReference type="EC" id="3.1.1.-" evidence="3"/>
<dbReference type="InterPro" id="IPR029058">
    <property type="entry name" value="AB_hydrolase_fold"/>
</dbReference>
<evidence type="ECO:0000313" key="5">
    <source>
        <dbReference type="EMBL" id="MFC4306418.1"/>
    </source>
</evidence>
<proteinExistence type="inferred from homology"/>
<keyword evidence="2 3" id="KW-0378">Hydrolase</keyword>
<evidence type="ECO:0000313" key="6">
    <source>
        <dbReference type="Proteomes" id="UP001595755"/>
    </source>
</evidence>
<evidence type="ECO:0000256" key="2">
    <source>
        <dbReference type="ARBA" id="ARBA00022801"/>
    </source>
</evidence>
<dbReference type="InterPro" id="IPR050309">
    <property type="entry name" value="Type-B_Carboxylest/Lipase"/>
</dbReference>
<dbReference type="Gene3D" id="3.40.50.1820">
    <property type="entry name" value="alpha/beta hydrolase"/>
    <property type="match status" value="1"/>
</dbReference>
<feature type="domain" description="Carboxylesterase type B" evidence="4">
    <location>
        <begin position="9"/>
        <end position="361"/>
    </location>
</feature>
<dbReference type="PANTHER" id="PTHR11559">
    <property type="entry name" value="CARBOXYLESTERASE"/>
    <property type="match status" value="1"/>
</dbReference>
<dbReference type="SUPFAM" id="SSF53474">
    <property type="entry name" value="alpha/beta-Hydrolases"/>
    <property type="match status" value="1"/>
</dbReference>
<name>A0ABV8SFW8_9BACL</name>
<dbReference type="InterPro" id="IPR002018">
    <property type="entry name" value="CarbesteraseB"/>
</dbReference>
<gene>
    <name evidence="5" type="ORF">ACFO1S_23620</name>
</gene>
<comment type="similarity">
    <text evidence="1 3">Belongs to the type-B carboxylesterase/lipase family.</text>
</comment>
<reference evidence="6" key="1">
    <citation type="journal article" date="2019" name="Int. J. Syst. Evol. Microbiol.">
        <title>The Global Catalogue of Microorganisms (GCM) 10K type strain sequencing project: providing services to taxonomists for standard genome sequencing and annotation.</title>
        <authorList>
            <consortium name="The Broad Institute Genomics Platform"/>
            <consortium name="The Broad Institute Genome Sequencing Center for Infectious Disease"/>
            <person name="Wu L."/>
            <person name="Ma J."/>
        </authorList>
    </citation>
    <scope>NUCLEOTIDE SEQUENCE [LARGE SCALE GENOMIC DNA]</scope>
    <source>
        <strain evidence="6">CGMCC 4.1641</strain>
    </source>
</reference>
<comment type="caution">
    <text evidence="5">The sequence shown here is derived from an EMBL/GenBank/DDBJ whole genome shotgun (WGS) entry which is preliminary data.</text>
</comment>
<protein>
    <recommendedName>
        <fullName evidence="3">Carboxylic ester hydrolase</fullName>
        <ecNumber evidence="3">3.1.1.-</ecNumber>
    </recommendedName>
</protein>
<dbReference type="Proteomes" id="UP001595755">
    <property type="component" value="Unassembled WGS sequence"/>
</dbReference>
<dbReference type="InterPro" id="IPR019819">
    <property type="entry name" value="Carboxylesterase_B_CS"/>
</dbReference>
<evidence type="ECO:0000259" key="4">
    <source>
        <dbReference type="Pfam" id="PF00135"/>
    </source>
</evidence>
<evidence type="ECO:0000256" key="1">
    <source>
        <dbReference type="ARBA" id="ARBA00005964"/>
    </source>
</evidence>
<dbReference type="PROSITE" id="PS00941">
    <property type="entry name" value="CARBOXYLESTERASE_B_2"/>
    <property type="match status" value="1"/>
</dbReference>
<dbReference type="InterPro" id="IPR019826">
    <property type="entry name" value="Carboxylesterase_B_AS"/>
</dbReference>